<keyword evidence="1" id="KW-0812">Transmembrane</keyword>
<evidence type="ECO:0000256" key="1">
    <source>
        <dbReference type="SAM" id="Phobius"/>
    </source>
</evidence>
<gene>
    <name evidence="2" type="ORF">LCPAC001_00100</name>
</gene>
<organism evidence="2">
    <name type="scientific">Pithovirus LCPAC001</name>
    <dbReference type="NCBI Taxonomy" id="2506585"/>
    <lineage>
        <taxon>Viruses</taxon>
        <taxon>Pithoviruses</taxon>
    </lineage>
</organism>
<keyword evidence="1" id="KW-0472">Membrane</keyword>
<reference evidence="2" key="1">
    <citation type="journal article" date="2019" name="MBio">
        <title>Virus Genomes from Deep Sea Sediments Expand the Ocean Megavirome and Support Independent Origins of Viral Gigantism.</title>
        <authorList>
            <person name="Backstrom D."/>
            <person name="Yutin N."/>
            <person name="Jorgensen S.L."/>
            <person name="Dharamshi J."/>
            <person name="Homa F."/>
            <person name="Zaremba-Niedwiedzka K."/>
            <person name="Spang A."/>
            <person name="Wolf Y.I."/>
            <person name="Koonin E.V."/>
            <person name="Ettema T.J."/>
        </authorList>
    </citation>
    <scope>NUCLEOTIDE SEQUENCE</scope>
</reference>
<keyword evidence="1" id="KW-1133">Transmembrane helix</keyword>
<protein>
    <submittedName>
        <fullName evidence="2">Uncharacterized protein</fullName>
    </submittedName>
</protein>
<feature type="transmembrane region" description="Helical" evidence="1">
    <location>
        <begin position="251"/>
        <end position="272"/>
    </location>
</feature>
<name>A0A481Z4D3_9VIRU</name>
<evidence type="ECO:0000313" key="2">
    <source>
        <dbReference type="EMBL" id="QBK89500.1"/>
    </source>
</evidence>
<dbReference type="EMBL" id="MK500427">
    <property type="protein sequence ID" value="QBK89500.1"/>
    <property type="molecule type" value="Genomic_DNA"/>
</dbReference>
<sequence length="281" mass="32429">MFTTKRKKIKRIFYNPDNRKRDILTVVSKGNRQEIDLIKLESTIIRLSKNYSYKIQKLVGNLKKDYDQIVRYVNLLYGGKHYPVLIDLINKHFKKHKNNIRAGTIAGYMYGCSIHTNMDNDACSSICAGSVKMSNDDPFCDFPVVIAQYENSNFKFYSQNGPNKQTKVALVHIEHSSLSLFPGFNDNEKEWFRRKGYNYIYLYGSTGNGKYNNLYQNNSNCESDGSMKVDEIKSRIGIIEDSNLDQGTFNFGTSVIVVVVIIIILLLTLFIYKYYSQKKSI</sequence>
<accession>A0A481Z4D3</accession>
<proteinExistence type="predicted"/>